<dbReference type="Proteomes" id="UP000469385">
    <property type="component" value="Unassembled WGS sequence"/>
</dbReference>
<evidence type="ECO:0000313" key="6">
    <source>
        <dbReference type="EMBL" id="MVQ28489.1"/>
    </source>
</evidence>
<dbReference type="PRINTS" id="PR00039">
    <property type="entry name" value="HTHLYSR"/>
</dbReference>
<evidence type="ECO:0000256" key="2">
    <source>
        <dbReference type="ARBA" id="ARBA00023015"/>
    </source>
</evidence>
<dbReference type="PANTHER" id="PTHR30346">
    <property type="entry name" value="TRANSCRIPTIONAL DUAL REGULATOR HCAR-RELATED"/>
    <property type="match status" value="1"/>
</dbReference>
<dbReference type="Gene3D" id="1.10.10.10">
    <property type="entry name" value="Winged helix-like DNA-binding domain superfamily/Winged helix DNA-binding domain"/>
    <property type="match status" value="1"/>
</dbReference>
<reference evidence="6 7" key="1">
    <citation type="submission" date="2019-12" db="EMBL/GenBank/DDBJ databases">
        <authorList>
            <person name="Huq M.A."/>
        </authorList>
    </citation>
    <scope>NUCLEOTIDE SEQUENCE [LARGE SCALE GENOMIC DNA]</scope>
    <source>
        <strain evidence="6 7">MAH-25</strain>
    </source>
</reference>
<dbReference type="InterPro" id="IPR036390">
    <property type="entry name" value="WH_DNA-bd_sf"/>
</dbReference>
<evidence type="ECO:0000313" key="7">
    <source>
        <dbReference type="Proteomes" id="UP000469385"/>
    </source>
</evidence>
<comment type="similarity">
    <text evidence="1">Belongs to the LysR transcriptional regulatory family.</text>
</comment>
<evidence type="ECO:0000259" key="5">
    <source>
        <dbReference type="PROSITE" id="PS50931"/>
    </source>
</evidence>
<dbReference type="AlphaFoldDB" id="A0A6N8INR0"/>
<dbReference type="Pfam" id="PF00126">
    <property type="entry name" value="HTH_1"/>
    <property type="match status" value="1"/>
</dbReference>
<dbReference type="CDD" id="cd05466">
    <property type="entry name" value="PBP2_LTTR_substrate"/>
    <property type="match status" value="1"/>
</dbReference>
<evidence type="ECO:0000256" key="3">
    <source>
        <dbReference type="ARBA" id="ARBA00023125"/>
    </source>
</evidence>
<dbReference type="Gene3D" id="3.40.190.290">
    <property type="match status" value="1"/>
</dbReference>
<sequence length="312" mass="33805">MPDMQWRKIRSALEVAKHSSFTRAADHLHVSQPALSEQVKQLEDSLGFPLFLRTSRGVEVTEKGRTFLHEAARIANEMVHLQDVANNLLAGSTATIKIGLISGLAPLLVQRIFPLGDALRDKQLEIHTAPTRTIFNDLFEGRLDMGFAVGVDPDFIPLGLTMEPLFDVELALIVPPQHPLSQVGATCSIAQIAGEPMIMNELSVGYGLAVMKIFGRLGLHPRIQAVVDNVETVMALVEAGVGIALVPVASARNLAALGRLTIVAIEPAERITVELYRPRAGLARFKEEFYRQIVSRASHSASGLDSASGAAR</sequence>
<keyword evidence="4" id="KW-0804">Transcription</keyword>
<dbReference type="PANTHER" id="PTHR30346:SF28">
    <property type="entry name" value="HTH-TYPE TRANSCRIPTIONAL REGULATOR CYNR"/>
    <property type="match status" value="1"/>
</dbReference>
<dbReference type="GO" id="GO:0003700">
    <property type="term" value="F:DNA-binding transcription factor activity"/>
    <property type="evidence" value="ECO:0007669"/>
    <property type="project" value="InterPro"/>
</dbReference>
<evidence type="ECO:0000256" key="4">
    <source>
        <dbReference type="ARBA" id="ARBA00023163"/>
    </source>
</evidence>
<evidence type="ECO:0000256" key="1">
    <source>
        <dbReference type="ARBA" id="ARBA00009437"/>
    </source>
</evidence>
<dbReference type="SUPFAM" id="SSF46785">
    <property type="entry name" value="Winged helix' DNA-binding domain"/>
    <property type="match status" value="1"/>
</dbReference>
<keyword evidence="2" id="KW-0805">Transcription regulation</keyword>
<dbReference type="InterPro" id="IPR005119">
    <property type="entry name" value="LysR_subst-bd"/>
</dbReference>
<gene>
    <name evidence="6" type="ORF">GON04_03460</name>
</gene>
<dbReference type="PROSITE" id="PS50931">
    <property type="entry name" value="HTH_LYSR"/>
    <property type="match status" value="1"/>
</dbReference>
<keyword evidence="3" id="KW-0238">DNA-binding</keyword>
<dbReference type="FunFam" id="1.10.10.10:FF:000001">
    <property type="entry name" value="LysR family transcriptional regulator"/>
    <property type="match status" value="1"/>
</dbReference>
<dbReference type="Pfam" id="PF03466">
    <property type="entry name" value="LysR_substrate"/>
    <property type="match status" value="1"/>
</dbReference>
<comment type="caution">
    <text evidence="6">The sequence shown here is derived from an EMBL/GenBank/DDBJ whole genome shotgun (WGS) entry which is preliminary data.</text>
</comment>
<proteinExistence type="inferred from homology"/>
<dbReference type="GO" id="GO:0003677">
    <property type="term" value="F:DNA binding"/>
    <property type="evidence" value="ECO:0007669"/>
    <property type="project" value="UniProtKB-KW"/>
</dbReference>
<feature type="domain" description="HTH lysR-type" evidence="5">
    <location>
        <begin position="4"/>
        <end position="61"/>
    </location>
</feature>
<dbReference type="GO" id="GO:0032993">
    <property type="term" value="C:protein-DNA complex"/>
    <property type="evidence" value="ECO:0007669"/>
    <property type="project" value="TreeGrafter"/>
</dbReference>
<dbReference type="InterPro" id="IPR036388">
    <property type="entry name" value="WH-like_DNA-bd_sf"/>
</dbReference>
<dbReference type="EMBL" id="WSEL01000003">
    <property type="protein sequence ID" value="MVQ28489.1"/>
    <property type="molecule type" value="Genomic_DNA"/>
</dbReference>
<dbReference type="SUPFAM" id="SSF53850">
    <property type="entry name" value="Periplasmic binding protein-like II"/>
    <property type="match status" value="1"/>
</dbReference>
<accession>A0A6N8INR0</accession>
<protein>
    <submittedName>
        <fullName evidence="6">LysR family transcriptional regulator</fullName>
    </submittedName>
</protein>
<organism evidence="6 7">
    <name type="scientific">Ramlibacter pinisoli</name>
    <dbReference type="NCBI Taxonomy" id="2682844"/>
    <lineage>
        <taxon>Bacteria</taxon>
        <taxon>Pseudomonadati</taxon>
        <taxon>Pseudomonadota</taxon>
        <taxon>Betaproteobacteria</taxon>
        <taxon>Burkholderiales</taxon>
        <taxon>Comamonadaceae</taxon>
        <taxon>Ramlibacter</taxon>
    </lineage>
</organism>
<dbReference type="InterPro" id="IPR000847">
    <property type="entry name" value="LysR_HTH_N"/>
</dbReference>
<name>A0A6N8INR0_9BURK</name>
<keyword evidence="7" id="KW-1185">Reference proteome</keyword>